<comment type="subcellular location">
    <subcellularLocation>
        <location evidence="1 11">Endoplasmic reticulum membrane</location>
        <topology evidence="1 11">Single-pass membrane protein</topology>
    </subcellularLocation>
    <subcellularLocation>
        <location evidence="2">Nucleus membrane</location>
        <topology evidence="2">Single-pass membrane protein</topology>
    </subcellularLocation>
</comment>
<organism evidence="12 13">
    <name type="scientific">Grifola frondosa</name>
    <name type="common">Maitake</name>
    <name type="synonym">Polyporus frondosus</name>
    <dbReference type="NCBI Taxonomy" id="5627"/>
    <lineage>
        <taxon>Eukaryota</taxon>
        <taxon>Fungi</taxon>
        <taxon>Dikarya</taxon>
        <taxon>Basidiomycota</taxon>
        <taxon>Agaricomycotina</taxon>
        <taxon>Agaricomycetes</taxon>
        <taxon>Polyporales</taxon>
        <taxon>Grifolaceae</taxon>
        <taxon>Grifola</taxon>
    </lineage>
</organism>
<evidence type="ECO:0000256" key="3">
    <source>
        <dbReference type="ARBA" id="ARBA00009731"/>
    </source>
</evidence>
<dbReference type="AlphaFoldDB" id="A0A1C7LR71"/>
<feature type="transmembrane region" description="Helical" evidence="11">
    <location>
        <begin position="40"/>
        <end position="59"/>
    </location>
</feature>
<reference evidence="12 13" key="1">
    <citation type="submission" date="2016-03" db="EMBL/GenBank/DDBJ databases">
        <title>Whole genome sequencing of Grifola frondosa 9006-11.</title>
        <authorList>
            <person name="Min B."/>
            <person name="Park H."/>
            <person name="Kim J.-G."/>
            <person name="Cho H."/>
            <person name="Oh Y.-L."/>
            <person name="Kong W.-S."/>
            <person name="Choi I.-G."/>
        </authorList>
    </citation>
    <scope>NUCLEOTIDE SEQUENCE [LARGE SCALE GENOMIC DNA]</scope>
    <source>
        <strain evidence="12 13">9006-11</strain>
    </source>
</reference>
<evidence type="ECO:0000256" key="2">
    <source>
        <dbReference type="ARBA" id="ARBA00004590"/>
    </source>
</evidence>
<dbReference type="InterPro" id="IPR013969">
    <property type="entry name" value="Oligosacch_biosynth_Alg14"/>
</dbReference>
<keyword evidence="9 11" id="KW-0472">Membrane</keyword>
<dbReference type="GO" id="GO:0006488">
    <property type="term" value="P:dolichol-linked oligosaccharide biosynthetic process"/>
    <property type="evidence" value="ECO:0007669"/>
    <property type="project" value="InterPro"/>
</dbReference>
<dbReference type="PANTHER" id="PTHR12154">
    <property type="entry name" value="GLYCOSYL TRANSFERASE-RELATED"/>
    <property type="match status" value="1"/>
</dbReference>
<keyword evidence="6 11" id="KW-0812">Transmembrane</keyword>
<protein>
    <recommendedName>
        <fullName evidence="5 11">UDP-N-acetylglucosamine transferase subunit ALG14</fullName>
    </recommendedName>
    <alternativeName>
        <fullName evidence="10 11">Asparagine-linked glycosylation protein 14</fullName>
    </alternativeName>
</protein>
<evidence type="ECO:0000256" key="10">
    <source>
        <dbReference type="ARBA" id="ARBA00032062"/>
    </source>
</evidence>
<dbReference type="Proteomes" id="UP000092993">
    <property type="component" value="Unassembled WGS sequence"/>
</dbReference>
<gene>
    <name evidence="11 12" type="primary">ALG14</name>
    <name evidence="12" type="ORF">A0H81_12838</name>
</gene>
<dbReference type="OrthoDB" id="17098at2759"/>
<comment type="similarity">
    <text evidence="3 11">Belongs to the ALG14 family.</text>
</comment>
<keyword evidence="12" id="KW-0808">Transferase</keyword>
<evidence type="ECO:0000256" key="5">
    <source>
        <dbReference type="ARBA" id="ARBA00017467"/>
    </source>
</evidence>
<evidence type="ECO:0000313" key="12">
    <source>
        <dbReference type="EMBL" id="OBZ67271.1"/>
    </source>
</evidence>
<evidence type="ECO:0000256" key="7">
    <source>
        <dbReference type="ARBA" id="ARBA00022824"/>
    </source>
</evidence>
<keyword evidence="7 11" id="KW-0256">Endoplasmic reticulum</keyword>
<evidence type="ECO:0000256" key="1">
    <source>
        <dbReference type="ARBA" id="ARBA00004389"/>
    </source>
</evidence>
<keyword evidence="8 11" id="KW-1133">Transmembrane helix</keyword>
<dbReference type="EMBL" id="LUGG01000025">
    <property type="protein sequence ID" value="OBZ67271.1"/>
    <property type="molecule type" value="Genomic_DNA"/>
</dbReference>
<evidence type="ECO:0000313" key="13">
    <source>
        <dbReference type="Proteomes" id="UP000092993"/>
    </source>
</evidence>
<evidence type="ECO:0000256" key="8">
    <source>
        <dbReference type="ARBA" id="ARBA00022989"/>
    </source>
</evidence>
<evidence type="ECO:0000256" key="11">
    <source>
        <dbReference type="RuleBase" id="RU362127"/>
    </source>
</evidence>
<keyword evidence="13" id="KW-1185">Reference proteome</keyword>
<dbReference type="GO" id="GO:0031965">
    <property type="term" value="C:nuclear membrane"/>
    <property type="evidence" value="ECO:0007669"/>
    <property type="project" value="UniProtKB-SubCell"/>
</dbReference>
<evidence type="ECO:0000256" key="9">
    <source>
        <dbReference type="ARBA" id="ARBA00023136"/>
    </source>
</evidence>
<proteinExistence type="inferred from homology"/>
<accession>A0A1C7LR71</accession>
<dbReference type="GO" id="GO:0043541">
    <property type="term" value="C:UDP-N-acetylglucosamine transferase complex"/>
    <property type="evidence" value="ECO:0007669"/>
    <property type="project" value="TreeGrafter"/>
</dbReference>
<comment type="function">
    <text evidence="11">Involved in protein N-glycosylation. Essential for the second step of the dolichol-linked oligosaccharide pathway. Anchors the catalytic subunit ALG13 to the ER.</text>
</comment>
<dbReference type="PANTHER" id="PTHR12154:SF4">
    <property type="entry name" value="UDP-N-ACETYLGLUCOSAMINE TRANSFERASE SUBUNIT ALG14 HOMOLOG"/>
    <property type="match status" value="1"/>
</dbReference>
<dbReference type="GO" id="GO:0004577">
    <property type="term" value="F:N-acetylglucosaminyldiphosphodolichol N-acetylglucosaminyltransferase activity"/>
    <property type="evidence" value="ECO:0007669"/>
    <property type="project" value="TreeGrafter"/>
</dbReference>
<sequence>MLAMLENALSENETPVREFNSILPFDSVSFSCTVLERMHLLLWCGLLGAAISTLVRLCSLKPRAMPAKKLARKRSDRCSLAVFLGSGGHTSEALMLISALDFDRYSPRTYIISHGDVLSTQKAVDLESDKAADSASYTRTLSDKPYTFVTIPRARPYTIFL</sequence>
<name>A0A1C7LR71_GRIFR</name>
<comment type="subunit">
    <text evidence="4 11">Heterodimer with ALG13 to form a functional enzyme.</text>
</comment>
<evidence type="ECO:0000256" key="4">
    <source>
        <dbReference type="ARBA" id="ARBA00011335"/>
    </source>
</evidence>
<dbReference type="STRING" id="5627.A0A1C7LR71"/>
<comment type="caution">
    <text evidence="12">The sequence shown here is derived from an EMBL/GenBank/DDBJ whole genome shotgun (WGS) entry which is preliminary data.</text>
</comment>
<dbReference type="Pfam" id="PF08660">
    <property type="entry name" value="Alg14"/>
    <property type="match status" value="1"/>
</dbReference>
<evidence type="ECO:0000256" key="6">
    <source>
        <dbReference type="ARBA" id="ARBA00022692"/>
    </source>
</evidence>